<dbReference type="Pfam" id="PF01968">
    <property type="entry name" value="Hydantoinase_A"/>
    <property type="match status" value="1"/>
</dbReference>
<gene>
    <name evidence="2" type="ORF">EF807_03550</name>
</gene>
<dbReference type="InterPro" id="IPR002756">
    <property type="entry name" value="MfnF"/>
</dbReference>
<dbReference type="GO" id="GO:0016787">
    <property type="term" value="F:hydrolase activity"/>
    <property type="evidence" value="ECO:0007669"/>
    <property type="project" value="InterPro"/>
</dbReference>
<proteinExistence type="predicted"/>
<dbReference type="Gene3D" id="3.30.420.190">
    <property type="entry name" value="conserved archaeal protein q6m145"/>
    <property type="match status" value="1"/>
</dbReference>
<dbReference type="SUPFAM" id="SSF53067">
    <property type="entry name" value="Actin-like ATPase domain"/>
    <property type="match status" value="1"/>
</dbReference>
<name>A0A520KX47_9EURY</name>
<protein>
    <submittedName>
        <fullName evidence="2">H4MPT-linked C1 transfer pathway protein</fullName>
    </submittedName>
</protein>
<evidence type="ECO:0000259" key="1">
    <source>
        <dbReference type="Pfam" id="PF01968"/>
    </source>
</evidence>
<evidence type="ECO:0000313" key="3">
    <source>
        <dbReference type="Proteomes" id="UP000320766"/>
    </source>
</evidence>
<accession>A0A520KX47</accession>
<dbReference type="AlphaFoldDB" id="A0A520KX47"/>
<sequence>MFAGGVRLILGLDIGGANTKAASSDGSYSRSFYLPLWKDSRLKEILEKIKEENREIEKVSVVMTGEGADCFSAKEEGIRYMRDAVASVFEDEDIYYFNLDGKFEKEIKDEKKFFSPNWLASSVKLSENLSNFLFVDMGSTTTDIIPVIDRRCLSEKTDFKRLLNGNLIYFGAFRADVSAMIDEIYIPSVDEYCRISTERYASMADVYTISGMIKEEDYTCETPDGKEKSLEASKKRLARIVCCDLKELEEEDIKSMAEQVKERQLEVLGREIENSIKRYSIDDVVIAGAGEFVVEEALEGMEVDYTSLSDIYGEEISSVFPAFAIASLL</sequence>
<feature type="domain" description="Hydantoinase A/oxoprolinase" evidence="1">
    <location>
        <begin position="59"/>
        <end position="307"/>
    </location>
</feature>
<dbReference type="Proteomes" id="UP000320766">
    <property type="component" value="Unassembled WGS sequence"/>
</dbReference>
<evidence type="ECO:0000313" key="2">
    <source>
        <dbReference type="EMBL" id="RZN70171.1"/>
    </source>
</evidence>
<dbReference type="InterPro" id="IPR043129">
    <property type="entry name" value="ATPase_NBD"/>
</dbReference>
<comment type="caution">
    <text evidence="2">The sequence shown here is derived from an EMBL/GenBank/DDBJ whole genome shotgun (WGS) entry which is preliminary data.</text>
</comment>
<dbReference type="InterPro" id="IPR002821">
    <property type="entry name" value="Hydantoinase_A"/>
</dbReference>
<dbReference type="NCBIfam" id="TIGR03123">
    <property type="entry name" value="one_C_unchar_1"/>
    <property type="match status" value="1"/>
</dbReference>
<reference evidence="2 3" key="1">
    <citation type="journal article" date="2019" name="Nat. Microbiol.">
        <title>Wide diversity of methane and short-chain alkane metabolisms in uncultured archaea.</title>
        <authorList>
            <person name="Borrel G."/>
            <person name="Adam P.S."/>
            <person name="McKay L.J."/>
            <person name="Chen L.X."/>
            <person name="Sierra-Garcia I.N."/>
            <person name="Sieber C.M."/>
            <person name="Letourneur Q."/>
            <person name="Ghozlane A."/>
            <person name="Andersen G.L."/>
            <person name="Li W.J."/>
            <person name="Hallam S.J."/>
            <person name="Muyzer G."/>
            <person name="de Oliveira V.M."/>
            <person name="Inskeep W.P."/>
            <person name="Banfield J.F."/>
            <person name="Gribaldo S."/>
        </authorList>
    </citation>
    <scope>NUCLEOTIDE SEQUENCE [LARGE SCALE GENOMIC DNA]</scope>
    <source>
        <strain evidence="2">NM1b</strain>
    </source>
</reference>
<dbReference type="EMBL" id="RXIL01000060">
    <property type="protein sequence ID" value="RZN70171.1"/>
    <property type="molecule type" value="Genomic_DNA"/>
</dbReference>
<dbReference type="Gene3D" id="3.30.420.40">
    <property type="match status" value="1"/>
</dbReference>
<organism evidence="2 3">
    <name type="scientific">Candidatus Methanolliviera hydrocarbonicum</name>
    <dbReference type="NCBI Taxonomy" id="2491085"/>
    <lineage>
        <taxon>Archaea</taxon>
        <taxon>Methanobacteriati</taxon>
        <taxon>Methanobacteriota</taxon>
        <taxon>Candidatus Methanoliparia</taxon>
        <taxon>Candidatus Methanoliparales</taxon>
        <taxon>Candidatus Methanollivieraceae</taxon>
        <taxon>Candidatus Methanolliviera</taxon>
    </lineage>
</organism>